<proteinExistence type="predicted"/>
<evidence type="ECO:0000313" key="2">
    <source>
        <dbReference type="Proteomes" id="UP000765509"/>
    </source>
</evidence>
<protein>
    <submittedName>
        <fullName evidence="1">Uncharacterized protein</fullName>
    </submittedName>
</protein>
<keyword evidence="2" id="KW-1185">Reference proteome</keyword>
<evidence type="ECO:0000313" key="1">
    <source>
        <dbReference type="EMBL" id="MBW0488412.1"/>
    </source>
</evidence>
<dbReference type="AlphaFoldDB" id="A0A9Q3H2B0"/>
<dbReference type="Proteomes" id="UP000765509">
    <property type="component" value="Unassembled WGS sequence"/>
</dbReference>
<dbReference type="EMBL" id="AVOT02009592">
    <property type="protein sequence ID" value="MBW0488412.1"/>
    <property type="molecule type" value="Genomic_DNA"/>
</dbReference>
<sequence>MPPGTPNMKINIKSSPMCPIGHRKHPRFESKHLENMIDDKNDSQVDIATLMVKDSRRPVEESMTNDVNMNHNSKTARLEKIPAHQRYKSLRPSSAGLRVRLQLGRSLKIPCSKGPCRRPPSTQYPMGVSSLSGLARAAAQLKDTPGYQHLTRTGRATDSRAGIWPSLRNKKQASREDHLQRSLLPTNLGAQTCAGPSFQPPHQYESLYSTVQYYHYHTVPV</sequence>
<organism evidence="1 2">
    <name type="scientific">Austropuccinia psidii MF-1</name>
    <dbReference type="NCBI Taxonomy" id="1389203"/>
    <lineage>
        <taxon>Eukaryota</taxon>
        <taxon>Fungi</taxon>
        <taxon>Dikarya</taxon>
        <taxon>Basidiomycota</taxon>
        <taxon>Pucciniomycotina</taxon>
        <taxon>Pucciniomycetes</taxon>
        <taxon>Pucciniales</taxon>
        <taxon>Sphaerophragmiaceae</taxon>
        <taxon>Austropuccinia</taxon>
    </lineage>
</organism>
<accession>A0A9Q3H2B0</accession>
<reference evidence="1" key="1">
    <citation type="submission" date="2021-03" db="EMBL/GenBank/DDBJ databases">
        <title>Draft genome sequence of rust myrtle Austropuccinia psidii MF-1, a brazilian biotype.</title>
        <authorList>
            <person name="Quecine M.C."/>
            <person name="Pachon D.M.R."/>
            <person name="Bonatelli M.L."/>
            <person name="Correr F.H."/>
            <person name="Franceschini L.M."/>
            <person name="Leite T.F."/>
            <person name="Margarido G.R.A."/>
            <person name="Almeida C.A."/>
            <person name="Ferrarezi J.A."/>
            <person name="Labate C.A."/>
        </authorList>
    </citation>
    <scope>NUCLEOTIDE SEQUENCE</scope>
    <source>
        <strain evidence="1">MF-1</strain>
    </source>
</reference>
<name>A0A9Q3H2B0_9BASI</name>
<comment type="caution">
    <text evidence="1">The sequence shown here is derived from an EMBL/GenBank/DDBJ whole genome shotgun (WGS) entry which is preliminary data.</text>
</comment>
<gene>
    <name evidence="1" type="ORF">O181_028127</name>
</gene>